<dbReference type="EMBL" id="JASSZA010000001">
    <property type="protein sequence ID" value="KAK2119283.1"/>
    <property type="molecule type" value="Genomic_DNA"/>
</dbReference>
<gene>
    <name evidence="2" type="ORF">P7K49_000669</name>
</gene>
<evidence type="ECO:0000256" key="1">
    <source>
        <dbReference type="SAM" id="SignalP"/>
    </source>
</evidence>
<comment type="caution">
    <text evidence="2">The sequence shown here is derived from an EMBL/GenBank/DDBJ whole genome shotgun (WGS) entry which is preliminary data.</text>
</comment>
<organism evidence="2 3">
    <name type="scientific">Saguinus oedipus</name>
    <name type="common">Cotton-top tamarin</name>
    <name type="synonym">Oedipomidas oedipus</name>
    <dbReference type="NCBI Taxonomy" id="9490"/>
    <lineage>
        <taxon>Eukaryota</taxon>
        <taxon>Metazoa</taxon>
        <taxon>Chordata</taxon>
        <taxon>Craniata</taxon>
        <taxon>Vertebrata</taxon>
        <taxon>Euteleostomi</taxon>
        <taxon>Mammalia</taxon>
        <taxon>Eutheria</taxon>
        <taxon>Euarchontoglires</taxon>
        <taxon>Primates</taxon>
        <taxon>Haplorrhini</taxon>
        <taxon>Platyrrhini</taxon>
        <taxon>Cebidae</taxon>
        <taxon>Callitrichinae</taxon>
        <taxon>Saguinus</taxon>
    </lineage>
</organism>
<reference evidence="2 3" key="1">
    <citation type="submission" date="2023-05" db="EMBL/GenBank/DDBJ databases">
        <title>B98-5 Cell Line De Novo Hybrid Assembly: An Optical Mapping Approach.</title>
        <authorList>
            <person name="Kananen K."/>
            <person name="Auerbach J.A."/>
            <person name="Kautto E."/>
            <person name="Blachly J.S."/>
        </authorList>
    </citation>
    <scope>NUCLEOTIDE SEQUENCE [LARGE SCALE GENOMIC DNA]</scope>
    <source>
        <strain evidence="2">B95-8</strain>
        <tissue evidence="2">Cell line</tissue>
    </source>
</reference>
<proteinExistence type="predicted"/>
<accession>A0ABQ9WCD2</accession>
<evidence type="ECO:0000313" key="2">
    <source>
        <dbReference type="EMBL" id="KAK2119283.1"/>
    </source>
</evidence>
<dbReference type="PANTHER" id="PTHR16798">
    <property type="entry name" value="FANCONI ANEMIA GROUP C PROTEIN FANCC"/>
    <property type="match status" value="1"/>
</dbReference>
<keyword evidence="3" id="KW-1185">Reference proteome</keyword>
<protein>
    <submittedName>
        <fullName evidence="2">Uncharacterized protein</fullName>
    </submittedName>
</protein>
<dbReference type="Proteomes" id="UP001266305">
    <property type="component" value="Unassembled WGS sequence"/>
</dbReference>
<feature type="signal peptide" evidence="1">
    <location>
        <begin position="1"/>
        <end position="18"/>
    </location>
</feature>
<sequence length="199" mass="21856">MFMFFGLSILWQLQFALKTYFPYASPSLAMVLLQDPQEEMKNAFKTLCSKGCGSSEERGLALWSSGGSSITDLIFLVCSITASITARKLLQMLCIPQGQWLQTLKHISELLRKAVEDQTHGHTMGDVPMSSSVIDGLGAGCSLLPHYDSYQWRADKNDLQPGDVNLLKLALHTINGSSSRANFALKQVLQLPFASVARG</sequence>
<keyword evidence="1" id="KW-0732">Signal</keyword>
<evidence type="ECO:0000313" key="3">
    <source>
        <dbReference type="Proteomes" id="UP001266305"/>
    </source>
</evidence>
<dbReference type="InterPro" id="IPR000686">
    <property type="entry name" value="FANCC"/>
</dbReference>
<feature type="chain" id="PRO_5046030189" evidence="1">
    <location>
        <begin position="19"/>
        <end position="199"/>
    </location>
</feature>
<dbReference type="Pfam" id="PF02106">
    <property type="entry name" value="Fanconi_C"/>
    <property type="match status" value="1"/>
</dbReference>
<name>A0ABQ9WCD2_SAGOE</name>
<dbReference type="PANTHER" id="PTHR16798:SF0">
    <property type="entry name" value="FANCONI ANEMIA GROUP C PROTEIN"/>
    <property type="match status" value="1"/>
</dbReference>